<organism evidence="1 2">
    <name type="scientific">Smallanthus sonchifolius</name>
    <dbReference type="NCBI Taxonomy" id="185202"/>
    <lineage>
        <taxon>Eukaryota</taxon>
        <taxon>Viridiplantae</taxon>
        <taxon>Streptophyta</taxon>
        <taxon>Embryophyta</taxon>
        <taxon>Tracheophyta</taxon>
        <taxon>Spermatophyta</taxon>
        <taxon>Magnoliopsida</taxon>
        <taxon>eudicotyledons</taxon>
        <taxon>Gunneridae</taxon>
        <taxon>Pentapetalae</taxon>
        <taxon>asterids</taxon>
        <taxon>campanulids</taxon>
        <taxon>Asterales</taxon>
        <taxon>Asteraceae</taxon>
        <taxon>Asteroideae</taxon>
        <taxon>Heliantheae alliance</taxon>
        <taxon>Millerieae</taxon>
        <taxon>Smallanthus</taxon>
    </lineage>
</organism>
<sequence>MDQLVTVIMLTLFFCRWRMEFFKSGLCMRCEACMPLSSTGLGRGVGTQNTLGTTKSSCVCMLFMSIWSNAMGLLGGIGLAQLCLSGRTGRWAGTPCTHYTCDFKSWVRFANLTGIKKGKDGIHSPWDRRKRPQVGKIFREKSEWIQREKRIRNKSRNRNTTGTQNYSTWKLYFWNFSILTWETKKLQYQWWDSDIRHQSTIGKHLPSTRINGIEITKNEAAKEHNLRPTSKFKYHGAKNTSYCPNAFDRPLICSSGILGSIRWFPPPSSSFLVGFLLRFSKGTMIPSPQLPNLREKPPDPIIPPPTEGSGGRRSSSRLAISAKSLKVKDSQSAGKNHHGLVKLNIGDFLPEGFLDRGNTELGHIENSGEHVQETDHSDIGLKFLDNGVVLATTHLMEEDPGDGTTTPVSGNTSNPNSHNICTMNTNDSLPLSPENGQEMPDITMLPVDLNPCFDELVNQSGFQHREVGGEGQKNDSKPQGKPPSTSSDPIIQRKMNDMHKNYIAANIQNRRALNDVTNNRGTSHPDKGKRTQHTSISNTPNPQPSLPSSPKQLVHQHKQAPSKPKNPNNTKNNPNLPADVGNSYLDSSHNRFAALDSDMADYPDGHQCHPMEDQVKFYEFSEETIANVLNFKPSSLSIPRVNDMDLDLGESQVQNIPMDDEVPDFDIPNEKKWLSPAA</sequence>
<keyword evidence="2" id="KW-1185">Reference proteome</keyword>
<comment type="caution">
    <text evidence="1">The sequence shown here is derived from an EMBL/GenBank/DDBJ whole genome shotgun (WGS) entry which is preliminary data.</text>
</comment>
<gene>
    <name evidence="1" type="ORF">L1987_67238</name>
</gene>
<accession>A0ACB9BZH3</accession>
<name>A0ACB9BZH3_9ASTR</name>
<dbReference type="Proteomes" id="UP001056120">
    <property type="component" value="Linkage Group LG22"/>
</dbReference>
<evidence type="ECO:0000313" key="1">
    <source>
        <dbReference type="EMBL" id="KAI3727424.1"/>
    </source>
</evidence>
<reference evidence="1 2" key="2">
    <citation type="journal article" date="2022" name="Mol. Ecol. Resour.">
        <title>The genomes of chicory, endive, great burdock and yacon provide insights into Asteraceae paleo-polyploidization history and plant inulin production.</title>
        <authorList>
            <person name="Fan W."/>
            <person name="Wang S."/>
            <person name="Wang H."/>
            <person name="Wang A."/>
            <person name="Jiang F."/>
            <person name="Liu H."/>
            <person name="Zhao H."/>
            <person name="Xu D."/>
            <person name="Zhang Y."/>
        </authorList>
    </citation>
    <scope>NUCLEOTIDE SEQUENCE [LARGE SCALE GENOMIC DNA]</scope>
    <source>
        <strain evidence="2">cv. Yunnan</strain>
        <tissue evidence="1">Leaves</tissue>
    </source>
</reference>
<dbReference type="EMBL" id="CM042039">
    <property type="protein sequence ID" value="KAI3727424.1"/>
    <property type="molecule type" value="Genomic_DNA"/>
</dbReference>
<proteinExistence type="predicted"/>
<reference evidence="2" key="1">
    <citation type="journal article" date="2022" name="Mol. Ecol. Resour.">
        <title>The genomes of chicory, endive, great burdock and yacon provide insights into Asteraceae palaeo-polyploidization history and plant inulin production.</title>
        <authorList>
            <person name="Fan W."/>
            <person name="Wang S."/>
            <person name="Wang H."/>
            <person name="Wang A."/>
            <person name="Jiang F."/>
            <person name="Liu H."/>
            <person name="Zhao H."/>
            <person name="Xu D."/>
            <person name="Zhang Y."/>
        </authorList>
    </citation>
    <scope>NUCLEOTIDE SEQUENCE [LARGE SCALE GENOMIC DNA]</scope>
    <source>
        <strain evidence="2">cv. Yunnan</strain>
    </source>
</reference>
<protein>
    <submittedName>
        <fullName evidence="1">Uncharacterized protein</fullName>
    </submittedName>
</protein>
<evidence type="ECO:0000313" key="2">
    <source>
        <dbReference type="Proteomes" id="UP001056120"/>
    </source>
</evidence>